<gene>
    <name evidence="1" type="ORF">SAMN05421630_10710</name>
</gene>
<dbReference type="AlphaFoldDB" id="A0A222VVB8"/>
<proteinExistence type="predicted"/>
<dbReference type="KEGG" id="pmad:BAY61_25765"/>
<organism evidence="1 2">
    <name type="scientific">Prauserella marina</name>
    <dbReference type="NCBI Taxonomy" id="530584"/>
    <lineage>
        <taxon>Bacteria</taxon>
        <taxon>Bacillati</taxon>
        <taxon>Actinomycetota</taxon>
        <taxon>Actinomycetes</taxon>
        <taxon>Pseudonocardiales</taxon>
        <taxon>Pseudonocardiaceae</taxon>
        <taxon>Prauserella</taxon>
    </lineage>
</organism>
<evidence type="ECO:0000313" key="1">
    <source>
        <dbReference type="EMBL" id="SDD25526.1"/>
    </source>
</evidence>
<dbReference type="InterPro" id="IPR036390">
    <property type="entry name" value="WH_DNA-bd_sf"/>
</dbReference>
<keyword evidence="2" id="KW-1185">Reference proteome</keyword>
<dbReference type="InterPro" id="IPR039422">
    <property type="entry name" value="MarR/SlyA-like"/>
</dbReference>
<dbReference type="Pfam" id="PF12802">
    <property type="entry name" value="MarR_2"/>
    <property type="match status" value="1"/>
</dbReference>
<sequence>MSTETPAGQIASTTGYLMLRLGDVVKGSIERELGAWDISGRELRVMAFACAGPQSQRDLSEQSGLDRTTMVAVIDRLEKLGYARRERSETDRRKQLVSLSSQGSEVVEKALTRLSEAEADFLDPLTTAQQRQLAALLSTLYTAHDPACMVTEP</sequence>
<dbReference type="PANTHER" id="PTHR33164">
    <property type="entry name" value="TRANSCRIPTIONAL REGULATOR, MARR FAMILY"/>
    <property type="match status" value="1"/>
</dbReference>
<dbReference type="Gene3D" id="1.10.10.10">
    <property type="entry name" value="Winged helix-like DNA-binding domain superfamily/Winged helix DNA-binding domain"/>
    <property type="match status" value="1"/>
</dbReference>
<dbReference type="InterPro" id="IPR036388">
    <property type="entry name" value="WH-like_DNA-bd_sf"/>
</dbReference>
<keyword evidence="1" id="KW-0238">DNA-binding</keyword>
<dbReference type="STRING" id="530584.SAMN05421630_10710"/>
<dbReference type="GO" id="GO:0003700">
    <property type="term" value="F:DNA-binding transcription factor activity"/>
    <property type="evidence" value="ECO:0007669"/>
    <property type="project" value="InterPro"/>
</dbReference>
<accession>A0A222VVB8</accession>
<dbReference type="PROSITE" id="PS50995">
    <property type="entry name" value="HTH_MARR_2"/>
    <property type="match status" value="1"/>
</dbReference>
<dbReference type="SUPFAM" id="SSF46785">
    <property type="entry name" value="Winged helix' DNA-binding domain"/>
    <property type="match status" value="1"/>
</dbReference>
<dbReference type="PANTHER" id="PTHR33164:SF43">
    <property type="entry name" value="HTH-TYPE TRANSCRIPTIONAL REPRESSOR YETL"/>
    <property type="match status" value="1"/>
</dbReference>
<dbReference type="Proteomes" id="UP000199494">
    <property type="component" value="Unassembled WGS sequence"/>
</dbReference>
<dbReference type="GO" id="GO:0006950">
    <property type="term" value="P:response to stress"/>
    <property type="evidence" value="ECO:0007669"/>
    <property type="project" value="TreeGrafter"/>
</dbReference>
<reference evidence="1 2" key="1">
    <citation type="submission" date="2016-10" db="EMBL/GenBank/DDBJ databases">
        <authorList>
            <person name="de Groot N.N."/>
        </authorList>
    </citation>
    <scope>NUCLEOTIDE SEQUENCE [LARGE SCALE GENOMIC DNA]</scope>
    <source>
        <strain evidence="1 2">CGMCC 4.5506</strain>
    </source>
</reference>
<protein>
    <submittedName>
        <fullName evidence="1">DNA-binding transcriptional regulator, MarR family</fullName>
    </submittedName>
</protein>
<dbReference type="RefSeq" id="WP_091806680.1">
    <property type="nucleotide sequence ID" value="NZ_CP016353.1"/>
</dbReference>
<name>A0A222VVB8_9PSEU</name>
<dbReference type="SMART" id="SM00347">
    <property type="entry name" value="HTH_MARR"/>
    <property type="match status" value="1"/>
</dbReference>
<dbReference type="EMBL" id="FMZE01000007">
    <property type="protein sequence ID" value="SDD25526.1"/>
    <property type="molecule type" value="Genomic_DNA"/>
</dbReference>
<dbReference type="InterPro" id="IPR000835">
    <property type="entry name" value="HTH_MarR-typ"/>
</dbReference>
<dbReference type="PRINTS" id="PR00598">
    <property type="entry name" value="HTHMARR"/>
</dbReference>
<evidence type="ECO:0000313" key="2">
    <source>
        <dbReference type="Proteomes" id="UP000199494"/>
    </source>
</evidence>
<dbReference type="GO" id="GO:0003677">
    <property type="term" value="F:DNA binding"/>
    <property type="evidence" value="ECO:0007669"/>
    <property type="project" value="UniProtKB-KW"/>
</dbReference>
<dbReference type="OrthoDB" id="4463574at2"/>